<dbReference type="GO" id="GO:0016791">
    <property type="term" value="F:phosphatase activity"/>
    <property type="evidence" value="ECO:0007669"/>
    <property type="project" value="UniProtKB-ARBA"/>
</dbReference>
<dbReference type="SUPFAM" id="SSF53254">
    <property type="entry name" value="Phosphoglycerate mutase-like"/>
    <property type="match status" value="1"/>
</dbReference>
<dbReference type="Pfam" id="PF00328">
    <property type="entry name" value="His_Phos_2"/>
    <property type="match status" value="1"/>
</dbReference>
<name>A0ABD2MWS3_9CUCU</name>
<protein>
    <submittedName>
        <fullName evidence="3">Uncharacterized protein</fullName>
    </submittedName>
</protein>
<dbReference type="CDD" id="cd07061">
    <property type="entry name" value="HP_HAP_like"/>
    <property type="match status" value="1"/>
</dbReference>
<dbReference type="AlphaFoldDB" id="A0ABD2MWS3"/>
<dbReference type="EMBL" id="JABFTP020000042">
    <property type="protein sequence ID" value="KAL3270622.1"/>
    <property type="molecule type" value="Genomic_DNA"/>
</dbReference>
<evidence type="ECO:0000313" key="3">
    <source>
        <dbReference type="EMBL" id="KAL3270622.1"/>
    </source>
</evidence>
<feature type="signal peptide" evidence="2">
    <location>
        <begin position="1"/>
        <end position="18"/>
    </location>
</feature>
<organism evidence="3 4">
    <name type="scientific">Cryptolaemus montrouzieri</name>
    <dbReference type="NCBI Taxonomy" id="559131"/>
    <lineage>
        <taxon>Eukaryota</taxon>
        <taxon>Metazoa</taxon>
        <taxon>Ecdysozoa</taxon>
        <taxon>Arthropoda</taxon>
        <taxon>Hexapoda</taxon>
        <taxon>Insecta</taxon>
        <taxon>Pterygota</taxon>
        <taxon>Neoptera</taxon>
        <taxon>Endopterygota</taxon>
        <taxon>Coleoptera</taxon>
        <taxon>Polyphaga</taxon>
        <taxon>Cucujiformia</taxon>
        <taxon>Coccinelloidea</taxon>
        <taxon>Coccinellidae</taxon>
        <taxon>Scymninae</taxon>
        <taxon>Scymnini</taxon>
        <taxon>Cryptolaemus</taxon>
    </lineage>
</organism>
<dbReference type="PANTHER" id="PTHR11567:SF171">
    <property type="entry name" value="ACID PHOSPHATASE FAMILY"/>
    <property type="match status" value="1"/>
</dbReference>
<evidence type="ECO:0000256" key="2">
    <source>
        <dbReference type="SAM" id="SignalP"/>
    </source>
</evidence>
<dbReference type="InterPro" id="IPR029033">
    <property type="entry name" value="His_PPase_superfam"/>
</dbReference>
<proteinExistence type="inferred from homology"/>
<reference evidence="3 4" key="1">
    <citation type="journal article" date="2021" name="BMC Biol.">
        <title>Horizontally acquired antibacterial genes associated with adaptive radiation of ladybird beetles.</title>
        <authorList>
            <person name="Li H.S."/>
            <person name="Tang X.F."/>
            <person name="Huang Y.H."/>
            <person name="Xu Z.Y."/>
            <person name="Chen M.L."/>
            <person name="Du X.Y."/>
            <person name="Qiu B.Y."/>
            <person name="Chen P.T."/>
            <person name="Zhang W."/>
            <person name="Slipinski A."/>
            <person name="Escalona H.E."/>
            <person name="Waterhouse R.M."/>
            <person name="Zwick A."/>
            <person name="Pang H."/>
        </authorList>
    </citation>
    <scope>NUCLEOTIDE SEQUENCE [LARGE SCALE GENOMIC DNA]</scope>
    <source>
        <strain evidence="3">SYSU2018</strain>
    </source>
</reference>
<comment type="similarity">
    <text evidence="1">Belongs to the histidine acid phosphatase family.</text>
</comment>
<dbReference type="Proteomes" id="UP001516400">
    <property type="component" value="Unassembled WGS sequence"/>
</dbReference>
<evidence type="ECO:0000256" key="1">
    <source>
        <dbReference type="ARBA" id="ARBA00005375"/>
    </source>
</evidence>
<gene>
    <name evidence="3" type="ORF">HHI36_021156</name>
</gene>
<sequence>MALASVLPLLFIFGQSYCYQGELLASVVIFRDGERTPVKSFPDDPWRAKWESIGYGQLTTQGKERLFQLGRWLRQRYDKHIPIRYTKNSIFVRSIDYDEAITSAYMLLAGLYPPLEDQVFDESLKWQPIPVHTESISNDHLLTGSDCKQLDNVERISFRSLEGLEDDRVWLEKHFNIPPNENVTLIEVVETILSAISMNLEDKPEWTNDAILANLEHKVIDEMEVTTSTPDLAKLKLGPLFFEITKYFGRFLPGAPEDDYQPKFKTVFYAGVMETLVNILHGLKIVGILDIPDHIPRFAATLLMELRDGGSGKRYMNILYKNSTATIRQYSITDCGMDCDYGVFLDKIKPITAQYDHKHCEHED</sequence>
<dbReference type="Gene3D" id="3.40.50.1240">
    <property type="entry name" value="Phosphoglycerate mutase-like"/>
    <property type="match status" value="1"/>
</dbReference>
<dbReference type="InterPro" id="IPR050645">
    <property type="entry name" value="Histidine_acid_phosphatase"/>
</dbReference>
<accession>A0ABD2MWS3</accession>
<feature type="chain" id="PRO_5044816333" evidence="2">
    <location>
        <begin position="19"/>
        <end position="364"/>
    </location>
</feature>
<dbReference type="InterPro" id="IPR000560">
    <property type="entry name" value="His_Pase_clade-2"/>
</dbReference>
<keyword evidence="2" id="KW-0732">Signal</keyword>
<comment type="caution">
    <text evidence="3">The sequence shown here is derived from an EMBL/GenBank/DDBJ whole genome shotgun (WGS) entry which is preliminary data.</text>
</comment>
<keyword evidence="4" id="KW-1185">Reference proteome</keyword>
<evidence type="ECO:0000313" key="4">
    <source>
        <dbReference type="Proteomes" id="UP001516400"/>
    </source>
</evidence>
<dbReference type="PANTHER" id="PTHR11567">
    <property type="entry name" value="ACID PHOSPHATASE-RELATED"/>
    <property type="match status" value="1"/>
</dbReference>